<evidence type="ECO:0000256" key="3">
    <source>
        <dbReference type="ARBA" id="ARBA00022692"/>
    </source>
</evidence>
<evidence type="ECO:0000313" key="9">
    <source>
        <dbReference type="EMBL" id="SHG65122.1"/>
    </source>
</evidence>
<dbReference type="OrthoDB" id="5933722at2"/>
<feature type="domain" description="MacB-like periplasmic core" evidence="8">
    <location>
        <begin position="20"/>
        <end position="236"/>
    </location>
</feature>
<accession>A0A1M5LJ31</accession>
<feature type="transmembrane region" description="Helical" evidence="6">
    <location>
        <begin position="21"/>
        <end position="42"/>
    </location>
</feature>
<feature type="transmembrane region" description="Helical" evidence="6">
    <location>
        <begin position="682"/>
        <end position="703"/>
    </location>
</feature>
<evidence type="ECO:0000256" key="5">
    <source>
        <dbReference type="ARBA" id="ARBA00023136"/>
    </source>
</evidence>
<protein>
    <submittedName>
        <fullName evidence="9">Putative ABC transport system permease protein</fullName>
    </submittedName>
</protein>
<proteinExistence type="predicted"/>
<keyword evidence="3 6" id="KW-0812">Transmembrane</keyword>
<dbReference type="InterPro" id="IPR025857">
    <property type="entry name" value="MacB_PCD"/>
</dbReference>
<dbReference type="GO" id="GO:0022857">
    <property type="term" value="F:transmembrane transporter activity"/>
    <property type="evidence" value="ECO:0007669"/>
    <property type="project" value="TreeGrafter"/>
</dbReference>
<evidence type="ECO:0000256" key="6">
    <source>
        <dbReference type="SAM" id="Phobius"/>
    </source>
</evidence>
<dbReference type="STRING" id="947013.SAMN04488109_1246"/>
<dbReference type="Pfam" id="PF12704">
    <property type="entry name" value="MacB_PCD"/>
    <property type="match status" value="2"/>
</dbReference>
<dbReference type="PANTHER" id="PTHR30572">
    <property type="entry name" value="MEMBRANE COMPONENT OF TRANSPORTER-RELATED"/>
    <property type="match status" value="1"/>
</dbReference>
<comment type="subcellular location">
    <subcellularLocation>
        <location evidence="1">Cell membrane</location>
        <topology evidence="1">Multi-pass membrane protein</topology>
    </subcellularLocation>
</comment>
<dbReference type="AlphaFoldDB" id="A0A1M5LJ31"/>
<feature type="transmembrane region" description="Helical" evidence="6">
    <location>
        <begin position="730"/>
        <end position="750"/>
    </location>
</feature>
<feature type="domain" description="ABC3 transporter permease C-terminal" evidence="7">
    <location>
        <begin position="289"/>
        <end position="405"/>
    </location>
</feature>
<dbReference type="EMBL" id="FQWQ01000001">
    <property type="protein sequence ID" value="SHG65122.1"/>
    <property type="molecule type" value="Genomic_DNA"/>
</dbReference>
<feature type="transmembrane region" description="Helical" evidence="6">
    <location>
        <begin position="283"/>
        <end position="305"/>
    </location>
</feature>
<feature type="transmembrane region" description="Helical" evidence="6">
    <location>
        <begin position="372"/>
        <end position="401"/>
    </location>
</feature>
<dbReference type="PROSITE" id="PS51257">
    <property type="entry name" value="PROKAR_LIPOPROTEIN"/>
    <property type="match status" value="1"/>
</dbReference>
<dbReference type="InterPro" id="IPR003838">
    <property type="entry name" value="ABC3_permease_C"/>
</dbReference>
<evidence type="ECO:0000259" key="7">
    <source>
        <dbReference type="Pfam" id="PF02687"/>
    </source>
</evidence>
<dbReference type="GO" id="GO:0005886">
    <property type="term" value="C:plasma membrane"/>
    <property type="evidence" value="ECO:0007669"/>
    <property type="project" value="UniProtKB-SubCell"/>
</dbReference>
<feature type="transmembrane region" description="Helical" evidence="6">
    <location>
        <begin position="330"/>
        <end position="352"/>
    </location>
</feature>
<evidence type="ECO:0000313" key="10">
    <source>
        <dbReference type="Proteomes" id="UP000184212"/>
    </source>
</evidence>
<organism evidence="9 10">
    <name type="scientific">Chryseolinea serpens</name>
    <dbReference type="NCBI Taxonomy" id="947013"/>
    <lineage>
        <taxon>Bacteria</taxon>
        <taxon>Pseudomonadati</taxon>
        <taxon>Bacteroidota</taxon>
        <taxon>Cytophagia</taxon>
        <taxon>Cytophagales</taxon>
        <taxon>Fulvivirgaceae</taxon>
        <taxon>Chryseolinea</taxon>
    </lineage>
</organism>
<dbReference type="PANTHER" id="PTHR30572:SF18">
    <property type="entry name" value="ABC-TYPE MACROLIDE FAMILY EXPORT SYSTEM PERMEASE COMPONENT 2"/>
    <property type="match status" value="1"/>
</dbReference>
<feature type="transmembrane region" description="Helical" evidence="6">
    <location>
        <begin position="422"/>
        <end position="446"/>
    </location>
</feature>
<keyword evidence="2" id="KW-1003">Cell membrane</keyword>
<keyword evidence="10" id="KW-1185">Reference proteome</keyword>
<evidence type="ECO:0000256" key="4">
    <source>
        <dbReference type="ARBA" id="ARBA00022989"/>
    </source>
</evidence>
<evidence type="ECO:0000259" key="8">
    <source>
        <dbReference type="Pfam" id="PF12704"/>
    </source>
</evidence>
<keyword evidence="5 6" id="KW-0472">Membrane</keyword>
<gene>
    <name evidence="9" type="ORF">SAMN04488109_1246</name>
</gene>
<feature type="domain" description="ABC3 transporter permease C-terminal" evidence="7">
    <location>
        <begin position="681"/>
        <end position="794"/>
    </location>
</feature>
<sequence length="801" mass="88088">MFRNYLLISLRSLRKHRSYSMINIAGLGLGLAACLLLVTWIVHELSYDKFHQQAARIYRSSLEYSFGGQTAKTAVSPTALLPTLEKNFAEVEAGVRLYNPSSWNPFIVRRGETLFQEGKFFYADSTFFKIFSFPLIAGNATTALTQPNSVVLTRTTAKKYFGEEDPMGKTLQVNNDKEYIVTGVMEDVPSNSLLQFDFVGSFASLAAAKEQIWWSANYQTFVLLAPGTNVRALTDKTSELVKKALASELTNPGDYVKYNFFPLTDIYLRSDMNENQPVGSIQYVYIFGVIAFLVLSIACINYVNLATARAADRAKEVGIRKVIGAMRKQLFTQFIGESIIITLLALAVAFLLSRLALPAFETITGKSFAAKLLYSTPFVSAAVVMALVIAFVAGAYPALAITSFKPVSVLKGNFKTSGKGVWLRKSLVVFQFCISIMLIVGTMVVIRQLDYLQAKKLGYQKENTVILPLDHQTEKVFPALKSELLRSGVVASVARATESPIAIKGGYSINLQQGSTNAQGMIVTAMAIDDEFIPTLGVTLIAGRNFTEADMQKTKADTTGNSYTFIVNESTLHELSLDMEKAVGTKVGLNGRNGEIIGVAKDFHFAPLHQKISPLVLFTEENQYSYIFAKLKGTDTPAALAQMKKVCQTLTPHRPFEYTFLDQDYAALYQNEQRMRTLSTTFAGLTVVIACLGLLGLVSFSAAQKTKEIGIRKVLGATASSIVLLITRDFTRLVLLAIVVGIPLAYWVMSQWLNDFAYKTDIGIWPIVTSAAMCLLIAYGTAAFQAIKAALINPADTLRNE</sequence>
<dbReference type="Pfam" id="PF02687">
    <property type="entry name" value="FtsX"/>
    <property type="match status" value="2"/>
</dbReference>
<dbReference type="Proteomes" id="UP000184212">
    <property type="component" value="Unassembled WGS sequence"/>
</dbReference>
<evidence type="ECO:0000256" key="1">
    <source>
        <dbReference type="ARBA" id="ARBA00004651"/>
    </source>
</evidence>
<name>A0A1M5LJ31_9BACT</name>
<reference evidence="9 10" key="1">
    <citation type="submission" date="2016-11" db="EMBL/GenBank/DDBJ databases">
        <authorList>
            <person name="Jaros S."/>
            <person name="Januszkiewicz K."/>
            <person name="Wedrychowicz H."/>
        </authorList>
    </citation>
    <scope>NUCLEOTIDE SEQUENCE [LARGE SCALE GENOMIC DNA]</scope>
    <source>
        <strain evidence="9 10">DSM 24574</strain>
    </source>
</reference>
<evidence type="ECO:0000256" key="2">
    <source>
        <dbReference type="ARBA" id="ARBA00022475"/>
    </source>
</evidence>
<keyword evidence="4 6" id="KW-1133">Transmembrane helix</keyword>
<feature type="domain" description="MacB-like periplasmic core" evidence="8">
    <location>
        <begin position="436"/>
        <end position="644"/>
    </location>
</feature>
<dbReference type="InterPro" id="IPR050250">
    <property type="entry name" value="Macrolide_Exporter_MacB"/>
</dbReference>
<feature type="transmembrane region" description="Helical" evidence="6">
    <location>
        <begin position="762"/>
        <end position="784"/>
    </location>
</feature>